<keyword evidence="3" id="KW-1185">Reference proteome</keyword>
<evidence type="ECO:0000256" key="1">
    <source>
        <dbReference type="SAM" id="MobiDB-lite"/>
    </source>
</evidence>
<dbReference type="EMBL" id="WHUW01000021">
    <property type="protein sequence ID" value="KAF8436616.1"/>
    <property type="molecule type" value="Genomic_DNA"/>
</dbReference>
<feature type="region of interest" description="Disordered" evidence="1">
    <location>
        <begin position="56"/>
        <end position="78"/>
    </location>
</feature>
<evidence type="ECO:0000313" key="3">
    <source>
        <dbReference type="Proteomes" id="UP001194468"/>
    </source>
</evidence>
<evidence type="ECO:0000313" key="2">
    <source>
        <dbReference type="EMBL" id="KAF8436616.1"/>
    </source>
</evidence>
<reference evidence="2" key="1">
    <citation type="submission" date="2019-10" db="EMBL/GenBank/DDBJ databases">
        <authorList>
            <consortium name="DOE Joint Genome Institute"/>
            <person name="Kuo A."/>
            <person name="Miyauchi S."/>
            <person name="Kiss E."/>
            <person name="Drula E."/>
            <person name="Kohler A."/>
            <person name="Sanchez-Garcia M."/>
            <person name="Andreopoulos B."/>
            <person name="Barry K.W."/>
            <person name="Bonito G."/>
            <person name="Buee M."/>
            <person name="Carver A."/>
            <person name="Chen C."/>
            <person name="Cichocki N."/>
            <person name="Clum A."/>
            <person name="Culley D."/>
            <person name="Crous P.W."/>
            <person name="Fauchery L."/>
            <person name="Girlanda M."/>
            <person name="Hayes R."/>
            <person name="Keri Z."/>
            <person name="LaButti K."/>
            <person name="Lipzen A."/>
            <person name="Lombard V."/>
            <person name="Magnuson J."/>
            <person name="Maillard F."/>
            <person name="Morin E."/>
            <person name="Murat C."/>
            <person name="Nolan M."/>
            <person name="Ohm R."/>
            <person name="Pangilinan J."/>
            <person name="Pereira M."/>
            <person name="Perotto S."/>
            <person name="Peter M."/>
            <person name="Riley R."/>
            <person name="Sitrit Y."/>
            <person name="Stielow B."/>
            <person name="Szollosi G."/>
            <person name="Zifcakova L."/>
            <person name="Stursova M."/>
            <person name="Spatafora J.W."/>
            <person name="Tedersoo L."/>
            <person name="Vaario L.-M."/>
            <person name="Yamada A."/>
            <person name="Yan M."/>
            <person name="Wang P."/>
            <person name="Xu J."/>
            <person name="Bruns T."/>
            <person name="Baldrian P."/>
            <person name="Vilgalys R."/>
            <person name="Henrissat B."/>
            <person name="Grigoriev I.V."/>
            <person name="Hibbett D."/>
            <person name="Nagy L.G."/>
            <person name="Martin F.M."/>
        </authorList>
    </citation>
    <scope>NUCLEOTIDE SEQUENCE</scope>
    <source>
        <strain evidence="2">BED1</strain>
    </source>
</reference>
<protein>
    <submittedName>
        <fullName evidence="2">Uncharacterized protein</fullName>
    </submittedName>
</protein>
<organism evidence="2 3">
    <name type="scientific">Boletus edulis BED1</name>
    <dbReference type="NCBI Taxonomy" id="1328754"/>
    <lineage>
        <taxon>Eukaryota</taxon>
        <taxon>Fungi</taxon>
        <taxon>Dikarya</taxon>
        <taxon>Basidiomycota</taxon>
        <taxon>Agaricomycotina</taxon>
        <taxon>Agaricomycetes</taxon>
        <taxon>Agaricomycetidae</taxon>
        <taxon>Boletales</taxon>
        <taxon>Boletineae</taxon>
        <taxon>Boletaceae</taxon>
        <taxon>Boletoideae</taxon>
        <taxon>Boletus</taxon>
    </lineage>
</organism>
<gene>
    <name evidence="2" type="ORF">L210DRAFT_3505791</name>
</gene>
<accession>A0AAD4BQJ0</accession>
<feature type="region of interest" description="Disordered" evidence="1">
    <location>
        <begin position="136"/>
        <end position="173"/>
    </location>
</feature>
<feature type="compositionally biased region" description="Acidic residues" evidence="1">
    <location>
        <begin position="142"/>
        <end position="151"/>
    </location>
</feature>
<dbReference type="AlphaFoldDB" id="A0AAD4BQJ0"/>
<feature type="compositionally biased region" description="Basic and acidic residues" evidence="1">
    <location>
        <begin position="65"/>
        <end position="77"/>
    </location>
</feature>
<dbReference type="Proteomes" id="UP001194468">
    <property type="component" value="Unassembled WGS sequence"/>
</dbReference>
<comment type="caution">
    <text evidence="2">The sequence shown here is derived from an EMBL/GenBank/DDBJ whole genome shotgun (WGS) entry which is preliminary data.</text>
</comment>
<proteinExistence type="predicted"/>
<reference evidence="2" key="2">
    <citation type="journal article" date="2020" name="Nat. Commun.">
        <title>Large-scale genome sequencing of mycorrhizal fungi provides insights into the early evolution of symbiotic traits.</title>
        <authorList>
            <person name="Miyauchi S."/>
            <person name="Kiss E."/>
            <person name="Kuo A."/>
            <person name="Drula E."/>
            <person name="Kohler A."/>
            <person name="Sanchez-Garcia M."/>
            <person name="Morin E."/>
            <person name="Andreopoulos B."/>
            <person name="Barry K.W."/>
            <person name="Bonito G."/>
            <person name="Buee M."/>
            <person name="Carver A."/>
            <person name="Chen C."/>
            <person name="Cichocki N."/>
            <person name="Clum A."/>
            <person name="Culley D."/>
            <person name="Crous P.W."/>
            <person name="Fauchery L."/>
            <person name="Girlanda M."/>
            <person name="Hayes R.D."/>
            <person name="Keri Z."/>
            <person name="LaButti K."/>
            <person name="Lipzen A."/>
            <person name="Lombard V."/>
            <person name="Magnuson J."/>
            <person name="Maillard F."/>
            <person name="Murat C."/>
            <person name="Nolan M."/>
            <person name="Ohm R.A."/>
            <person name="Pangilinan J."/>
            <person name="Pereira M.F."/>
            <person name="Perotto S."/>
            <person name="Peter M."/>
            <person name="Pfister S."/>
            <person name="Riley R."/>
            <person name="Sitrit Y."/>
            <person name="Stielow J.B."/>
            <person name="Szollosi G."/>
            <person name="Zifcakova L."/>
            <person name="Stursova M."/>
            <person name="Spatafora J.W."/>
            <person name="Tedersoo L."/>
            <person name="Vaario L.M."/>
            <person name="Yamada A."/>
            <person name="Yan M."/>
            <person name="Wang P."/>
            <person name="Xu J."/>
            <person name="Bruns T."/>
            <person name="Baldrian P."/>
            <person name="Vilgalys R."/>
            <person name="Dunand C."/>
            <person name="Henrissat B."/>
            <person name="Grigoriev I.V."/>
            <person name="Hibbett D."/>
            <person name="Nagy L.G."/>
            <person name="Martin F.M."/>
        </authorList>
    </citation>
    <scope>NUCLEOTIDE SEQUENCE</scope>
    <source>
        <strain evidence="2">BED1</strain>
    </source>
</reference>
<name>A0AAD4BQJ0_BOLED</name>
<sequence length="173" mass="19156">MTAIMDALQTFLLLPPSVIKQLSSQAASEPAIDNKFCPMREYPTVSFYDLDSLLKPTSNEASSSDSERAEMLSHKTESYLVAEDADGVEELGEDDMETWLDETQSIQDVEQDTCFEMEHDIDLRAAVVTRVIEQGRPVPEKEMEEASESTVDDGAGFGRIRAKSRALGNGSRD</sequence>